<dbReference type="SUPFAM" id="SSF51621">
    <property type="entry name" value="Phosphoenolpyruvate/pyruvate domain"/>
    <property type="match status" value="1"/>
</dbReference>
<dbReference type="Proteomes" id="UP000255106">
    <property type="component" value="Unassembled WGS sequence"/>
</dbReference>
<dbReference type="GO" id="GO:0046872">
    <property type="term" value="F:metal ion binding"/>
    <property type="evidence" value="ECO:0007669"/>
    <property type="project" value="UniProtKB-KW"/>
</dbReference>
<reference evidence="2 3" key="1">
    <citation type="submission" date="2018-06" db="EMBL/GenBank/DDBJ databases">
        <authorList>
            <consortium name="Pathogen Informatics"/>
            <person name="Doyle S."/>
        </authorList>
    </citation>
    <scope>NUCLEOTIDE SEQUENCE [LARGE SCALE GENOMIC DNA]</scope>
    <source>
        <strain evidence="2 3">NCTC10005</strain>
    </source>
</reference>
<proteinExistence type="predicted"/>
<protein>
    <submittedName>
        <fullName evidence="2">2,4-dihydroxyhept-2-ene-1,7-dioic acid aldolase</fullName>
        <ecNumber evidence="2">4.1.2.-</ecNumber>
    </submittedName>
</protein>
<organism evidence="2 3">
    <name type="scientific">Enterobacter cloacae</name>
    <dbReference type="NCBI Taxonomy" id="550"/>
    <lineage>
        <taxon>Bacteria</taxon>
        <taxon>Pseudomonadati</taxon>
        <taxon>Pseudomonadota</taxon>
        <taxon>Gammaproteobacteria</taxon>
        <taxon>Enterobacterales</taxon>
        <taxon>Enterobacteriaceae</taxon>
        <taxon>Enterobacter</taxon>
        <taxon>Enterobacter cloacae complex</taxon>
    </lineage>
</organism>
<keyword evidence="1" id="KW-0479">Metal-binding</keyword>
<evidence type="ECO:0000313" key="2">
    <source>
        <dbReference type="EMBL" id="STQ14405.1"/>
    </source>
</evidence>
<dbReference type="AlphaFoldDB" id="A0A377M6N9"/>
<name>A0A377M6N9_ENTCL</name>
<sequence length="50" mass="5436">MQNAFKTALKAGKPQIGLWLGLTSSYSAELLSGAGFDWLLIDAEHRADRS</sequence>
<dbReference type="InterPro" id="IPR015813">
    <property type="entry name" value="Pyrv/PenolPyrv_kinase-like_dom"/>
</dbReference>
<evidence type="ECO:0000256" key="1">
    <source>
        <dbReference type="ARBA" id="ARBA00022723"/>
    </source>
</evidence>
<keyword evidence="2" id="KW-0456">Lyase</keyword>
<gene>
    <name evidence="2" type="primary">hpcH_1</name>
    <name evidence="2" type="ORF">NCTC10005_07262</name>
</gene>
<evidence type="ECO:0000313" key="3">
    <source>
        <dbReference type="Proteomes" id="UP000255106"/>
    </source>
</evidence>
<dbReference type="InterPro" id="IPR040442">
    <property type="entry name" value="Pyrv_kinase-like_dom_sf"/>
</dbReference>
<dbReference type="GO" id="GO:0016829">
    <property type="term" value="F:lyase activity"/>
    <property type="evidence" value="ECO:0007669"/>
    <property type="project" value="UniProtKB-KW"/>
</dbReference>
<dbReference type="EC" id="4.1.2.-" evidence="2"/>
<dbReference type="Gene3D" id="3.20.20.60">
    <property type="entry name" value="Phosphoenolpyruvate-binding domains"/>
    <property type="match status" value="1"/>
</dbReference>
<dbReference type="EMBL" id="UGJB01000004">
    <property type="protein sequence ID" value="STQ14405.1"/>
    <property type="molecule type" value="Genomic_DNA"/>
</dbReference>
<accession>A0A377M6N9</accession>